<gene>
    <name evidence="1" type="ORF">GKE97_18305</name>
</gene>
<protein>
    <submittedName>
        <fullName evidence="1">DUF2313 domain-containing protein</fullName>
    </submittedName>
</protein>
<dbReference type="Pfam" id="PF10076">
    <property type="entry name" value="Phage_Mu_Gp48"/>
    <property type="match status" value="1"/>
</dbReference>
<dbReference type="EMBL" id="WKPR01000022">
    <property type="protein sequence ID" value="MSB21451.1"/>
    <property type="molecule type" value="Genomic_DNA"/>
</dbReference>
<dbReference type="Proteomes" id="UP000434475">
    <property type="component" value="Unassembled WGS sequence"/>
</dbReference>
<reference evidence="1 2" key="1">
    <citation type="journal article" date="2019" name="Nat. Med.">
        <title>A library of human gut bacterial isolates paired with longitudinal multiomics data enables mechanistic microbiome research.</title>
        <authorList>
            <person name="Poyet M."/>
            <person name="Groussin M."/>
            <person name="Gibbons S.M."/>
            <person name="Avila-Pacheco J."/>
            <person name="Jiang X."/>
            <person name="Kearney S.M."/>
            <person name="Perrotta A.R."/>
            <person name="Berdy B."/>
            <person name="Zhao S."/>
            <person name="Lieberman T.D."/>
            <person name="Swanson P.K."/>
            <person name="Smith M."/>
            <person name="Roesemann S."/>
            <person name="Alexander J.E."/>
            <person name="Rich S.A."/>
            <person name="Livny J."/>
            <person name="Vlamakis H."/>
            <person name="Clish C."/>
            <person name="Bullock K."/>
            <person name="Deik A."/>
            <person name="Scott J."/>
            <person name="Pierce K.A."/>
            <person name="Xavier R.J."/>
            <person name="Alm E.J."/>
        </authorList>
    </citation>
    <scope>NUCLEOTIDE SEQUENCE [LARGE SCALE GENOMIC DNA]</scope>
    <source>
        <strain evidence="1 2">BIOML-A2</strain>
    </source>
</reference>
<name>A0A6I2R5L3_FLAPL</name>
<evidence type="ECO:0000313" key="1">
    <source>
        <dbReference type="EMBL" id="MSB21451.1"/>
    </source>
</evidence>
<dbReference type="RefSeq" id="WP_172697977.1">
    <property type="nucleotide sequence ID" value="NZ_WKPR01000022.1"/>
</dbReference>
<evidence type="ECO:0000313" key="2">
    <source>
        <dbReference type="Proteomes" id="UP000434475"/>
    </source>
</evidence>
<proteinExistence type="predicted"/>
<dbReference type="InterPro" id="IPR018755">
    <property type="entry name" value="Phage_Mu_Gp48"/>
</dbReference>
<sequence>MDRRLLNYLPPVLREVLEIQTINKANEPEIAVAWDALTLVLANQFLDTADENGVSVWERELRIYPKDTDSMEVRKARIKAMWNLELPYTVPWLRNWLAGLCGATGYELTVSGYVVNIQLDYNALPNASSLAGEILDMLLAVRPCNMLVLMTAFLQTYGTITHGAYTEQSSYMEIWPQIISELESQGAIVMAGPLEYHARVEIYPKEE</sequence>
<accession>A0A6I2R5L3</accession>
<dbReference type="AlphaFoldDB" id="A0A6I2R5L3"/>
<comment type="caution">
    <text evidence="1">The sequence shown here is derived from an EMBL/GenBank/DDBJ whole genome shotgun (WGS) entry which is preliminary data.</text>
</comment>
<organism evidence="1 2">
    <name type="scientific">Flavonifractor plautii</name>
    <name type="common">Fusobacterium plautii</name>
    <dbReference type="NCBI Taxonomy" id="292800"/>
    <lineage>
        <taxon>Bacteria</taxon>
        <taxon>Bacillati</taxon>
        <taxon>Bacillota</taxon>
        <taxon>Clostridia</taxon>
        <taxon>Eubacteriales</taxon>
        <taxon>Oscillospiraceae</taxon>
        <taxon>Flavonifractor</taxon>
    </lineage>
</organism>